<dbReference type="STRING" id="28885.EI16_05370"/>
<dbReference type="AlphaFoldDB" id="A0A066ZZG2"/>
<keyword evidence="3" id="KW-0012">Acyltransferase</keyword>
<keyword evidence="4" id="KW-0472">Membrane</keyword>
<organism evidence="6 7">
    <name type="scientific">Hydrogenovibrio marinus</name>
    <dbReference type="NCBI Taxonomy" id="28885"/>
    <lineage>
        <taxon>Bacteria</taxon>
        <taxon>Pseudomonadati</taxon>
        <taxon>Pseudomonadota</taxon>
        <taxon>Gammaproteobacteria</taxon>
        <taxon>Thiotrichales</taxon>
        <taxon>Piscirickettsiaceae</taxon>
        <taxon>Hydrogenovibrio</taxon>
    </lineage>
</organism>
<keyword evidence="2" id="KW-0808">Transferase</keyword>
<evidence type="ECO:0000313" key="6">
    <source>
        <dbReference type="EMBL" id="KDN95726.1"/>
    </source>
</evidence>
<keyword evidence="7" id="KW-1185">Reference proteome</keyword>
<evidence type="ECO:0000256" key="1">
    <source>
        <dbReference type="ARBA" id="ARBA00005189"/>
    </source>
</evidence>
<dbReference type="InterPro" id="IPR002123">
    <property type="entry name" value="Plipid/glycerol_acylTrfase"/>
</dbReference>
<accession>A0A066ZZG2</accession>
<feature type="domain" description="Phospholipid/glycerol acyltransferase" evidence="5">
    <location>
        <begin position="72"/>
        <end position="186"/>
    </location>
</feature>
<dbReference type="GO" id="GO:0003841">
    <property type="term" value="F:1-acylglycerol-3-phosphate O-acyltransferase activity"/>
    <property type="evidence" value="ECO:0007669"/>
    <property type="project" value="TreeGrafter"/>
</dbReference>
<evidence type="ECO:0000256" key="2">
    <source>
        <dbReference type="ARBA" id="ARBA00022679"/>
    </source>
</evidence>
<protein>
    <recommendedName>
        <fullName evidence="5">Phospholipid/glycerol acyltransferase domain-containing protein</fullName>
    </recommendedName>
</protein>
<dbReference type="Pfam" id="PF01553">
    <property type="entry name" value="Acyltransferase"/>
    <property type="match status" value="1"/>
</dbReference>
<keyword evidence="4" id="KW-0812">Transmembrane</keyword>
<dbReference type="CDD" id="cd07989">
    <property type="entry name" value="LPLAT_AGPAT-like"/>
    <property type="match status" value="1"/>
</dbReference>
<keyword evidence="4" id="KW-1133">Transmembrane helix</keyword>
<dbReference type="PANTHER" id="PTHR10434">
    <property type="entry name" value="1-ACYL-SN-GLYCEROL-3-PHOSPHATE ACYLTRANSFERASE"/>
    <property type="match status" value="1"/>
</dbReference>
<proteinExistence type="predicted"/>
<comment type="pathway">
    <text evidence="1">Lipid metabolism.</text>
</comment>
<feature type="transmembrane region" description="Helical" evidence="4">
    <location>
        <begin position="7"/>
        <end position="30"/>
    </location>
</feature>
<dbReference type="GO" id="GO:0006654">
    <property type="term" value="P:phosphatidic acid biosynthetic process"/>
    <property type="evidence" value="ECO:0007669"/>
    <property type="project" value="TreeGrafter"/>
</dbReference>
<dbReference type="PANTHER" id="PTHR10434:SF40">
    <property type="entry name" value="1-ACYL-SN-GLYCEROL-3-PHOSPHATE ACYLTRANSFERASE"/>
    <property type="match status" value="1"/>
</dbReference>
<evidence type="ECO:0000256" key="4">
    <source>
        <dbReference type="SAM" id="Phobius"/>
    </source>
</evidence>
<evidence type="ECO:0000259" key="5">
    <source>
        <dbReference type="SMART" id="SM00563"/>
    </source>
</evidence>
<comment type="caution">
    <text evidence="6">The sequence shown here is derived from an EMBL/GenBank/DDBJ whole genome shotgun (WGS) entry which is preliminary data.</text>
</comment>
<dbReference type="SUPFAM" id="SSF69593">
    <property type="entry name" value="Glycerol-3-phosphate (1)-acyltransferase"/>
    <property type="match status" value="1"/>
</dbReference>
<gene>
    <name evidence="6" type="ORF">EI16_05370</name>
</gene>
<dbReference type="EMBL" id="JMIU01000001">
    <property type="protein sequence ID" value="KDN95726.1"/>
    <property type="molecule type" value="Genomic_DNA"/>
</dbReference>
<dbReference type="Proteomes" id="UP000027341">
    <property type="component" value="Unassembled WGS sequence"/>
</dbReference>
<name>A0A066ZZG2_HYDMR</name>
<reference evidence="6 7" key="1">
    <citation type="submission" date="2014-04" db="EMBL/GenBank/DDBJ databases">
        <title>Draft genome sequence of Hydrogenovibrio marinus MH-110, a model organism for aerobic H2 metabolism.</title>
        <authorList>
            <person name="Cha H.J."/>
            <person name="Jo B.H."/>
            <person name="Hwang B.H."/>
        </authorList>
    </citation>
    <scope>NUCLEOTIDE SEQUENCE [LARGE SCALE GENOMIC DNA]</scope>
    <source>
        <strain evidence="6 7">MH-110</strain>
    </source>
</reference>
<evidence type="ECO:0000256" key="3">
    <source>
        <dbReference type="ARBA" id="ARBA00023315"/>
    </source>
</evidence>
<dbReference type="SMART" id="SM00563">
    <property type="entry name" value="PlsC"/>
    <property type="match status" value="1"/>
</dbReference>
<sequence length="241" mass="27253">MTAIRSIIFFTGQIITLIFFVTTAQVLWVASPSARYAYIHLWARFTIRWLKWTCGVKYQVYGRENLDVSQPGVILAKHESAWETFAFQEFFPRQTFVLKQELLKIPFFGWGLRMMGPIAIDRKAGRKSMMQVINQGNEKLAEGVWVVIFPEGTRTSYGKIGKINTGGAILANRSKAKTYFVSHNAGQCWPSGSLLIHPGMIDVYISPSIDPTAFSVEEINQQLEDWFRTHLPSPPEESGGA</sequence>
<evidence type="ECO:0000313" key="7">
    <source>
        <dbReference type="Proteomes" id="UP000027341"/>
    </source>
</evidence>